<gene>
    <name evidence="5" type="ORF">JCM9152_4106</name>
</gene>
<feature type="domain" description="HTH luxR-type" evidence="4">
    <location>
        <begin position="783"/>
        <end position="848"/>
    </location>
</feature>
<dbReference type="PANTHER" id="PTHR44688:SF16">
    <property type="entry name" value="DNA-BINDING TRANSCRIPTIONAL ACTIVATOR DEVR_DOSR"/>
    <property type="match status" value="1"/>
</dbReference>
<dbReference type="Gene3D" id="3.40.50.300">
    <property type="entry name" value="P-loop containing nucleotide triphosphate hydrolases"/>
    <property type="match status" value="1"/>
</dbReference>
<dbReference type="InterPro" id="IPR016032">
    <property type="entry name" value="Sig_transdc_resp-reg_C-effctor"/>
</dbReference>
<dbReference type="EMBL" id="BAUU01000040">
    <property type="protein sequence ID" value="GAE32569.1"/>
    <property type="molecule type" value="Genomic_DNA"/>
</dbReference>
<dbReference type="Pfam" id="PF17874">
    <property type="entry name" value="TPR_MalT"/>
    <property type="match status" value="1"/>
</dbReference>
<dbReference type="InterPro" id="IPR027417">
    <property type="entry name" value="P-loop_NTPase"/>
</dbReference>
<dbReference type="PROSITE" id="PS00622">
    <property type="entry name" value="HTH_LUXR_1"/>
    <property type="match status" value="1"/>
</dbReference>
<comment type="caution">
    <text evidence="5">The sequence shown here is derived from an EMBL/GenBank/DDBJ whole genome shotgun (WGS) entry which is preliminary data.</text>
</comment>
<dbReference type="SMART" id="SM00028">
    <property type="entry name" value="TPR"/>
    <property type="match status" value="3"/>
</dbReference>
<dbReference type="SUPFAM" id="SSF52540">
    <property type="entry name" value="P-loop containing nucleoside triphosphate hydrolases"/>
    <property type="match status" value="1"/>
</dbReference>
<dbReference type="SUPFAM" id="SSF48452">
    <property type="entry name" value="TPR-like"/>
    <property type="match status" value="1"/>
</dbReference>
<dbReference type="PROSITE" id="PS50043">
    <property type="entry name" value="HTH_LUXR_2"/>
    <property type="match status" value="1"/>
</dbReference>
<organism evidence="5 6">
    <name type="scientific">Halalkalibacter hemicellulosilyticusJCM 9152</name>
    <dbReference type="NCBI Taxonomy" id="1236971"/>
    <lineage>
        <taxon>Bacteria</taxon>
        <taxon>Bacillati</taxon>
        <taxon>Bacillota</taxon>
        <taxon>Bacilli</taxon>
        <taxon>Bacillales</taxon>
        <taxon>Bacillaceae</taxon>
        <taxon>Halalkalibacter</taxon>
    </lineage>
</organism>
<keyword evidence="2" id="KW-0238">DNA-binding</keyword>
<dbReference type="GO" id="GO:0003677">
    <property type="term" value="F:DNA binding"/>
    <property type="evidence" value="ECO:0007669"/>
    <property type="project" value="UniProtKB-KW"/>
</dbReference>
<dbReference type="InterPro" id="IPR059106">
    <property type="entry name" value="WHD_MalT"/>
</dbReference>
<keyword evidence="1" id="KW-0805">Transcription regulation</keyword>
<evidence type="ECO:0000256" key="3">
    <source>
        <dbReference type="ARBA" id="ARBA00023163"/>
    </source>
</evidence>
<proteinExistence type="predicted"/>
<dbReference type="GO" id="GO:0006355">
    <property type="term" value="P:regulation of DNA-templated transcription"/>
    <property type="evidence" value="ECO:0007669"/>
    <property type="project" value="InterPro"/>
</dbReference>
<dbReference type="Gene3D" id="1.25.40.10">
    <property type="entry name" value="Tetratricopeptide repeat domain"/>
    <property type="match status" value="1"/>
</dbReference>
<dbReference type="RefSeq" id="WP_369384592.1">
    <property type="nucleotide sequence ID" value="NZ_BAUU01000040.1"/>
</dbReference>
<dbReference type="InterPro" id="IPR019734">
    <property type="entry name" value="TPR_rpt"/>
</dbReference>
<dbReference type="SMART" id="SM00421">
    <property type="entry name" value="HTH_LUXR"/>
    <property type="match status" value="1"/>
</dbReference>
<dbReference type="AlphaFoldDB" id="W4QMK5"/>
<evidence type="ECO:0000256" key="2">
    <source>
        <dbReference type="ARBA" id="ARBA00023125"/>
    </source>
</evidence>
<keyword evidence="6" id="KW-1185">Reference proteome</keyword>
<sequence length="850" mass="95528">MHYKLTIISAGAGFGKTTLVSQWLTNCEQPVTWLSLEEGDNVLARFLTYLFVALRKIEANIGEGVIGLLQSSQLPPIDSILGSLINDLSSVQSDFILVLDDYHVINAHPIDHAIEFLLEHIPPQMHLVLTTREEPRLSIARLRARGQLTEVRAADLRFTSFEAAKFLNYVMGLDLSAEEIALLESRTEGWIAGLQLAALSMQDHKDVSGFIQTFTGSHYFILDYLVEEVLQKQPQNIQTFLLHTSILERLCGPLCDAVLGWGDEEHITSPGQEVLERLENANLFIIPLDNERRWYRYHHLFAEVLRRQHLSSIADAKRSIAPLHIRASIWYEDNHFELDAFHHAIAANDISRAARLIEGGEIPLLFRGAVTPVLNWLESLSMKELDARPSLWVMYASALLSVGQVAGVEQKLVFAENALQDIEQDVKTLDLIGHIAAIRATLAVSKHQAETIIDESRRALDHLHPDNLPVRTATTWTMGYAYQLQGDRAAARKAYIEALSISQNIGHVIITIMTTLGLGNIHEGDNQLYVAAETYRQALTLAGDPSLPVACEAHLGLARIYYEWNDLDKAEWHGQQAIQLSRQFENTDRSVASEVFLARLKFVQGEAANATAILDNAEQVARLNHFSYQISEIEAVRVQIFLGQGQLDRFAQLVTKYELPISQARIHLAQGNAFSALTLLESLLQEAEEKGWNDERLRLMVLQALAHRANGERDKAIQVVGDILSMAKSGGFLRLFIDEGLPMKSLLTEAAIQGMIPDYTRKLKLAFEMERKRVLSQGKHTHNEPLIEPLSERELKVLQLIAEGYSNQEISQILFIALDTVKGHNRRIYGKLQVQRRTEAVARAREYGLL</sequence>
<dbReference type="Gene3D" id="1.10.10.10">
    <property type="entry name" value="Winged helix-like DNA-binding domain superfamily/Winged helix DNA-binding domain"/>
    <property type="match status" value="1"/>
</dbReference>
<dbReference type="PRINTS" id="PR00038">
    <property type="entry name" value="HTHLUXR"/>
</dbReference>
<dbReference type="CDD" id="cd06170">
    <property type="entry name" value="LuxR_C_like"/>
    <property type="match status" value="1"/>
</dbReference>
<dbReference type="Pfam" id="PF25873">
    <property type="entry name" value="WHD_MalT"/>
    <property type="match status" value="1"/>
</dbReference>
<dbReference type="Pfam" id="PF00196">
    <property type="entry name" value="GerE"/>
    <property type="match status" value="1"/>
</dbReference>
<dbReference type="InterPro" id="IPR011990">
    <property type="entry name" value="TPR-like_helical_dom_sf"/>
</dbReference>
<dbReference type="Proteomes" id="UP000018895">
    <property type="component" value="Unassembled WGS sequence"/>
</dbReference>
<dbReference type="STRING" id="1236971.JCM9152_4106"/>
<protein>
    <submittedName>
        <fullName evidence="5">Transcriptional activator</fullName>
    </submittedName>
</protein>
<dbReference type="InterPro" id="IPR000792">
    <property type="entry name" value="Tscrpt_reg_LuxR_C"/>
</dbReference>
<evidence type="ECO:0000259" key="4">
    <source>
        <dbReference type="PROSITE" id="PS50043"/>
    </source>
</evidence>
<evidence type="ECO:0000256" key="1">
    <source>
        <dbReference type="ARBA" id="ARBA00023015"/>
    </source>
</evidence>
<name>W4QMK5_9BACI</name>
<keyword evidence="3" id="KW-0804">Transcription</keyword>
<dbReference type="PANTHER" id="PTHR44688">
    <property type="entry name" value="DNA-BINDING TRANSCRIPTIONAL ACTIVATOR DEVR_DOSR"/>
    <property type="match status" value="1"/>
</dbReference>
<reference evidence="5" key="1">
    <citation type="journal article" date="2014" name="Genome Announc.">
        <title>Draft Genome Sequences of Three Alkaliphilic Bacillus Strains, Bacillus wakoensis JCM 9140T, Bacillus akibai JCM 9157T, and Bacillus hemicellulosilyticus JCM 9152T.</title>
        <authorList>
            <person name="Yuki M."/>
            <person name="Oshima K."/>
            <person name="Suda W."/>
            <person name="Oshida Y."/>
            <person name="Kitamura K."/>
            <person name="Iida T."/>
            <person name="Hattori M."/>
            <person name="Ohkuma M."/>
        </authorList>
    </citation>
    <scope>NUCLEOTIDE SEQUENCE [LARGE SCALE GENOMIC DNA]</scope>
    <source>
        <strain evidence="5">JCM 9152</strain>
    </source>
</reference>
<dbReference type="SUPFAM" id="SSF46894">
    <property type="entry name" value="C-terminal effector domain of the bipartite response regulators"/>
    <property type="match status" value="1"/>
</dbReference>
<evidence type="ECO:0000313" key="6">
    <source>
        <dbReference type="Proteomes" id="UP000018895"/>
    </source>
</evidence>
<dbReference type="InterPro" id="IPR036388">
    <property type="entry name" value="WH-like_DNA-bd_sf"/>
</dbReference>
<dbReference type="InterPro" id="IPR041617">
    <property type="entry name" value="TPR_MalT"/>
</dbReference>
<accession>W4QMK5</accession>
<evidence type="ECO:0000313" key="5">
    <source>
        <dbReference type="EMBL" id="GAE32569.1"/>
    </source>
</evidence>